<protein>
    <submittedName>
        <fullName evidence="1">Tail sheath protein</fullName>
    </submittedName>
</protein>
<organism evidence="1">
    <name type="scientific">Myoviridae sp. ctA4D8</name>
    <dbReference type="NCBI Taxonomy" id="2823535"/>
    <lineage>
        <taxon>Viruses</taxon>
        <taxon>Duplodnaviria</taxon>
        <taxon>Heunggongvirae</taxon>
        <taxon>Uroviricota</taxon>
        <taxon>Caudoviricetes</taxon>
    </lineage>
</organism>
<reference evidence="1" key="1">
    <citation type="journal article" date="2021" name="Proc. Natl. Acad. Sci. U.S.A.">
        <title>A Catalog of Tens of Thousands of Viruses from Human Metagenomes Reveals Hidden Associations with Chronic Diseases.</title>
        <authorList>
            <person name="Tisza M.J."/>
            <person name="Buck C.B."/>
        </authorList>
    </citation>
    <scope>NUCLEOTIDE SEQUENCE</scope>
    <source>
        <strain evidence="1">CtA4D8</strain>
    </source>
</reference>
<sequence>MSTGLISLGDITGKYKASGVYFTHRDGTAVPTATGNEPVRLIAGFSRTGVFNVPVLIQKGDLDTARKLFGTRDRVLERQGSFFHKSIEVALASGSVLALNLLKTNNSVNEQGEPMADADKVEFKTFSLDPSTPNGETHERLLASYYNKTRFWKPDPKYLTANGTVLDKQSRLLSLTNLSKSPISVLIRKSQVKGFDITALEWYKDVELIPAFMKSSDLISDFFIDVIVLSGDFSASQYPVLSSHPVFGKYFTSTGLRKDLLEEFLNLKEVKVKQIYTGTVIPNFVDGNGINRNIQNLINSNTNFDGLLCAINEKELDKYITKTNTAHLDLIGNRLLEKPVEEINFLSYKGGLVDKIETKIVKSESPLFINAEGEGLVWTPASGLSTEATLVVPNTDPFFEQIYTKVNVGSTLEGEQAVAEVRSVDRTSQSVTLKLSAMKPGTTDWKLKGGSLPEDEYKTVNTGEDMTKVVVSAGKKTGSRWDTSIMNEHEVELRSSTLHDKTAEIFAGIESMLMNGGITVRNKFPIMNFVNNSSNPVKITLKVTNGSGDTEHTIEIPAEKEANILLTDGTKNLKWYKVHATPTDVQIKDNKIYASHLSSLYKKAKDKDIITGDYYDYNSEKTYLKVEFSYTEEGERILKITGYEDMELSREKNLTEEIVNGGKIVSGKGTSVITLPIRKKSDETSVIIDKAYKDYLKVGQFLVAEENGKPTLARIVSIKNVMEAGLPSLLVSTNGNIKLSENNEVERRLPIEDMFTEYDLSCLKGFSLKDHHLPNNTDQRVREIYSVMTDTVMAKTLVDPEMVDFRYFVDTFNKGLTPESKSYLSKLIQGRQRCLGILNCPTPEEFMDSVDPRFTNTPSAEDPFPGLSAELINKGGNIDENPSFLYTLPQEVSGASYVGFYFPNIEVRNDDGSLSSVPPACFVSNNFVEKYKTNPYLAVAGMKRGIISGEGVTGVTLPLSKSDRGELEEKGINPIYRRNDGSIVIMGNETGFQKYTSILNNIHARETLINIEIDQEQLLAGFMFEYNDDTMRTQVLSILDNYYSNLRDVYGCIEEFDVVFDRSNNPDWVVRENTSIVDVIVKIPNVTKKFINRITLSGNSTIVGSFTAV</sequence>
<accession>A0A8S5L6G7</accession>
<evidence type="ECO:0000313" key="1">
    <source>
        <dbReference type="EMBL" id="DAD65380.1"/>
    </source>
</evidence>
<name>A0A8S5L6G7_9CAUD</name>
<proteinExistence type="predicted"/>
<dbReference type="EMBL" id="BK014643">
    <property type="protein sequence ID" value="DAD65380.1"/>
    <property type="molecule type" value="Genomic_DNA"/>
</dbReference>